<evidence type="ECO:0008006" key="4">
    <source>
        <dbReference type="Google" id="ProtNLM"/>
    </source>
</evidence>
<name>A0A0W0FS07_MONRR</name>
<evidence type="ECO:0000256" key="1">
    <source>
        <dbReference type="SAM" id="SignalP"/>
    </source>
</evidence>
<dbReference type="eggNOG" id="ENOG502RBMP">
    <property type="taxonomic scope" value="Eukaryota"/>
</dbReference>
<gene>
    <name evidence="2" type="ORF">WG66_8357</name>
</gene>
<feature type="chain" id="PRO_5006901992" description="Secreted protein" evidence="1">
    <location>
        <begin position="19"/>
        <end position="142"/>
    </location>
</feature>
<organism evidence="2 3">
    <name type="scientific">Moniliophthora roreri</name>
    <name type="common">Frosty pod rot fungus</name>
    <name type="synonym">Monilia roreri</name>
    <dbReference type="NCBI Taxonomy" id="221103"/>
    <lineage>
        <taxon>Eukaryota</taxon>
        <taxon>Fungi</taxon>
        <taxon>Dikarya</taxon>
        <taxon>Basidiomycota</taxon>
        <taxon>Agaricomycotina</taxon>
        <taxon>Agaricomycetes</taxon>
        <taxon>Agaricomycetidae</taxon>
        <taxon>Agaricales</taxon>
        <taxon>Marasmiineae</taxon>
        <taxon>Marasmiaceae</taxon>
        <taxon>Moniliophthora</taxon>
    </lineage>
</organism>
<comment type="caution">
    <text evidence="2">The sequence shown here is derived from an EMBL/GenBank/DDBJ whole genome shotgun (WGS) entry which is preliminary data.</text>
</comment>
<reference evidence="2 3" key="1">
    <citation type="submission" date="2015-12" db="EMBL/GenBank/DDBJ databases">
        <title>Draft genome sequence of Moniliophthora roreri, the causal agent of frosty pod rot of cacao.</title>
        <authorList>
            <person name="Aime M.C."/>
            <person name="Diaz-Valderrama J.R."/>
            <person name="Kijpornyongpan T."/>
            <person name="Phillips-Mora W."/>
        </authorList>
    </citation>
    <scope>NUCLEOTIDE SEQUENCE [LARGE SCALE GENOMIC DNA]</scope>
    <source>
        <strain evidence="2 3">MCA 2952</strain>
    </source>
</reference>
<feature type="signal peptide" evidence="1">
    <location>
        <begin position="1"/>
        <end position="18"/>
    </location>
</feature>
<dbReference type="EMBL" id="LATX01001708">
    <property type="protein sequence ID" value="KTB39099.1"/>
    <property type="molecule type" value="Genomic_DNA"/>
</dbReference>
<accession>A0A0W0FS07</accession>
<evidence type="ECO:0000313" key="3">
    <source>
        <dbReference type="Proteomes" id="UP000054988"/>
    </source>
</evidence>
<dbReference type="AlphaFoldDB" id="A0A0W0FS07"/>
<dbReference type="Proteomes" id="UP000054988">
    <property type="component" value="Unassembled WGS sequence"/>
</dbReference>
<proteinExistence type="predicted"/>
<protein>
    <recommendedName>
        <fullName evidence="4">Secreted protein</fullName>
    </recommendedName>
</protein>
<evidence type="ECO:0000313" key="2">
    <source>
        <dbReference type="EMBL" id="KTB39099.1"/>
    </source>
</evidence>
<sequence>MRFSTVLAALATVGFAAATPLESRQEALRFGVVNVDAGAGPVAPGQTFEIRYDSSKARFHPLFVDFFVQGRFSDTGNLTPRLLLSRNEFGADAVTLNSTATLPPVDKLGPTNSWLVWADVTFPVDGFVEVGGTSTGLAVQSA</sequence>
<keyword evidence="1" id="KW-0732">Signal</keyword>